<organism evidence="1 2">
    <name type="scientific">Phakopsora pachyrhizi</name>
    <name type="common">Asian soybean rust disease fungus</name>
    <dbReference type="NCBI Taxonomy" id="170000"/>
    <lineage>
        <taxon>Eukaryota</taxon>
        <taxon>Fungi</taxon>
        <taxon>Dikarya</taxon>
        <taxon>Basidiomycota</taxon>
        <taxon>Pucciniomycotina</taxon>
        <taxon>Pucciniomycetes</taxon>
        <taxon>Pucciniales</taxon>
        <taxon>Phakopsoraceae</taxon>
        <taxon>Phakopsora</taxon>
    </lineage>
</organism>
<dbReference type="Proteomes" id="UP001153365">
    <property type="component" value="Unassembled WGS sequence"/>
</dbReference>
<dbReference type="EMBL" id="CALTRL010000120">
    <property type="protein sequence ID" value="CAH7666545.1"/>
    <property type="molecule type" value="Genomic_DNA"/>
</dbReference>
<evidence type="ECO:0000313" key="1">
    <source>
        <dbReference type="EMBL" id="CAH7666545.1"/>
    </source>
</evidence>
<proteinExistence type="predicted"/>
<dbReference type="AlphaFoldDB" id="A0AAV0AEP6"/>
<accession>A0AAV0AEP6</accession>
<keyword evidence="2" id="KW-1185">Reference proteome</keyword>
<protein>
    <submittedName>
        <fullName evidence="1">Uncharacterized protein</fullName>
    </submittedName>
</protein>
<comment type="caution">
    <text evidence="1">The sequence shown here is derived from an EMBL/GenBank/DDBJ whole genome shotgun (WGS) entry which is preliminary data.</text>
</comment>
<evidence type="ECO:0000313" key="2">
    <source>
        <dbReference type="Proteomes" id="UP001153365"/>
    </source>
</evidence>
<name>A0AAV0AEP6_PHAPC</name>
<reference evidence="1" key="1">
    <citation type="submission" date="2022-06" db="EMBL/GenBank/DDBJ databases">
        <authorList>
            <consortium name="SYNGENTA / RWTH Aachen University"/>
        </authorList>
    </citation>
    <scope>NUCLEOTIDE SEQUENCE</scope>
</reference>
<gene>
    <name evidence="1" type="ORF">PPACK8108_LOCUS900</name>
</gene>
<sequence>KNISAGYTFNACLESCRGQAKYIKLEKLFADAAFLTEKAIFVSVTLSEQTGTTRT</sequence>
<feature type="non-terminal residue" evidence="1">
    <location>
        <position position="1"/>
    </location>
</feature>